<dbReference type="GO" id="GO:0042883">
    <property type="term" value="P:cysteine transport"/>
    <property type="evidence" value="ECO:0007669"/>
    <property type="project" value="InterPro"/>
</dbReference>
<dbReference type="Gene3D" id="3.40.50.300">
    <property type="entry name" value="P-loop containing nucleotide triphosphate hydrolases"/>
    <property type="match status" value="1"/>
</dbReference>
<dbReference type="PANTHER" id="PTHR24221">
    <property type="entry name" value="ATP-BINDING CASSETTE SUB-FAMILY B"/>
    <property type="match status" value="1"/>
</dbReference>
<proteinExistence type="predicted"/>
<organism evidence="12 13">
    <name type="scientific">Paracidovorax cattleyae</name>
    <dbReference type="NCBI Taxonomy" id="80868"/>
    <lineage>
        <taxon>Bacteria</taxon>
        <taxon>Pseudomonadati</taxon>
        <taxon>Pseudomonadota</taxon>
        <taxon>Betaproteobacteria</taxon>
        <taxon>Burkholderiales</taxon>
        <taxon>Comamonadaceae</taxon>
        <taxon>Paracidovorax</taxon>
    </lineage>
</organism>
<keyword evidence="7 9" id="KW-0472">Membrane</keyword>
<dbReference type="AlphaFoldDB" id="A0A1H0UZZ1"/>
<keyword evidence="5 12" id="KW-0067">ATP-binding</keyword>
<evidence type="ECO:0000256" key="1">
    <source>
        <dbReference type="ARBA" id="ARBA00004651"/>
    </source>
</evidence>
<dbReference type="SUPFAM" id="SSF52540">
    <property type="entry name" value="P-loop containing nucleoside triphosphate hydrolases"/>
    <property type="match status" value="1"/>
</dbReference>
<dbReference type="GO" id="GO:0005524">
    <property type="term" value="F:ATP binding"/>
    <property type="evidence" value="ECO:0007669"/>
    <property type="project" value="UniProtKB-KW"/>
</dbReference>
<name>A0A1H0UZZ1_9BURK</name>
<feature type="compositionally biased region" description="Low complexity" evidence="8">
    <location>
        <begin position="1"/>
        <end position="20"/>
    </location>
</feature>
<feature type="transmembrane region" description="Helical" evidence="9">
    <location>
        <begin position="157"/>
        <end position="180"/>
    </location>
</feature>
<dbReference type="GO" id="GO:0016887">
    <property type="term" value="F:ATP hydrolysis activity"/>
    <property type="evidence" value="ECO:0007669"/>
    <property type="project" value="InterPro"/>
</dbReference>
<feature type="domain" description="ABC transmembrane type-1" evidence="11">
    <location>
        <begin position="32"/>
        <end position="320"/>
    </location>
</feature>
<keyword evidence="13" id="KW-1185">Reference proteome</keyword>
<sequence length="577" mass="59485">MPDSAAAGTPAAHAPATPSSLPFDPPPGYRTGAACVAAASLLWMPQAALLAWAVHRLSEGGGWQSVAWPAAAYAALGIARATAEAWGGRRVFAASRRCISQLREQACAALAGRSPLDRGRPASGLAANAVAEQADALLPWLLRYETARWRVMAVPPVMALAVAGVSWAAALILVAAAPLIPAAMALIGWRAQAASAEQLQALGGMNGFLLDRLRGLSTLRALGAVDATALRLRASAEDLRQRTMRVLRIAFLSSASLELFSALAVAFVAVYVGFHLLGQIGMGSWGRPLGLGQGLFILLLAPAFFEPLRDLSAAWHDRAAGRAALEALAALHRAGMPLPGALDDPASAPECAAPRPPAVDIEGLCFAHPGGAAVFEKAHWRIGAGEHVALVGASGAGKSTLLSIIAGLVPAGAGTVRIGGVPLDESSAASLRARMAWVGQKPHVFAGSLHDNVTLHRPGLSRREVAAALRHAGLERSVSIAPDIPLGESGAGLSGGETVRLALARATATPQAGLWLLDEPTAHLDRETSLAVADSLARMAQGRTLIVATHDRALAARIGRVIDIGPIDAACAYRRAA</sequence>
<dbReference type="Pfam" id="PF00005">
    <property type="entry name" value="ABC_tran"/>
    <property type="match status" value="1"/>
</dbReference>
<evidence type="ECO:0000256" key="5">
    <source>
        <dbReference type="ARBA" id="ARBA00022840"/>
    </source>
</evidence>
<evidence type="ECO:0000256" key="3">
    <source>
        <dbReference type="ARBA" id="ARBA00022692"/>
    </source>
</evidence>
<keyword evidence="4" id="KW-0547">Nucleotide-binding</keyword>
<dbReference type="CDD" id="cd18584">
    <property type="entry name" value="ABC_6TM_AarD_CydD"/>
    <property type="match status" value="1"/>
</dbReference>
<dbReference type="Pfam" id="PF00664">
    <property type="entry name" value="ABC_membrane"/>
    <property type="match status" value="1"/>
</dbReference>
<dbReference type="RefSeq" id="WP_092836565.1">
    <property type="nucleotide sequence ID" value="NZ_FNJL01000022.1"/>
</dbReference>
<dbReference type="PANTHER" id="PTHR24221:SF261">
    <property type="entry name" value="GLUTATHIONE_L-CYSTEINE TRANSPORT SYSTEM ATP-BINDING_PERMEASE PROTEIN CYDD"/>
    <property type="match status" value="1"/>
</dbReference>
<dbReference type="InterPro" id="IPR003593">
    <property type="entry name" value="AAA+_ATPase"/>
</dbReference>
<keyword evidence="6 9" id="KW-1133">Transmembrane helix</keyword>
<dbReference type="GO" id="GO:0140359">
    <property type="term" value="F:ABC-type transporter activity"/>
    <property type="evidence" value="ECO:0007669"/>
    <property type="project" value="InterPro"/>
</dbReference>
<feature type="transmembrane region" description="Helical" evidence="9">
    <location>
        <begin position="249"/>
        <end position="273"/>
    </location>
</feature>
<dbReference type="PROSITE" id="PS50893">
    <property type="entry name" value="ABC_TRANSPORTER_2"/>
    <property type="match status" value="1"/>
</dbReference>
<protein>
    <submittedName>
        <fullName evidence="12">ATP-binding cassette, subfamily C, CydD</fullName>
    </submittedName>
</protein>
<dbReference type="InterPro" id="IPR011527">
    <property type="entry name" value="ABC1_TM_dom"/>
</dbReference>
<dbReference type="GO" id="GO:0034040">
    <property type="term" value="F:ATPase-coupled lipid transmembrane transporter activity"/>
    <property type="evidence" value="ECO:0007669"/>
    <property type="project" value="TreeGrafter"/>
</dbReference>
<evidence type="ECO:0000259" key="11">
    <source>
        <dbReference type="PROSITE" id="PS50929"/>
    </source>
</evidence>
<evidence type="ECO:0000313" key="13">
    <source>
        <dbReference type="Proteomes" id="UP000199317"/>
    </source>
</evidence>
<evidence type="ECO:0000259" key="10">
    <source>
        <dbReference type="PROSITE" id="PS50893"/>
    </source>
</evidence>
<evidence type="ECO:0000256" key="7">
    <source>
        <dbReference type="ARBA" id="ARBA00023136"/>
    </source>
</evidence>
<dbReference type="InterPro" id="IPR014216">
    <property type="entry name" value="ABC_transptr_CydD"/>
</dbReference>
<keyword evidence="2" id="KW-1003">Cell membrane</keyword>
<dbReference type="Proteomes" id="UP000199317">
    <property type="component" value="Unassembled WGS sequence"/>
</dbReference>
<dbReference type="PROSITE" id="PS50929">
    <property type="entry name" value="ABC_TM1F"/>
    <property type="match status" value="1"/>
</dbReference>
<dbReference type="InterPro" id="IPR027417">
    <property type="entry name" value="P-loop_NTPase"/>
</dbReference>
<feature type="domain" description="ABC transporter" evidence="10">
    <location>
        <begin position="359"/>
        <end position="576"/>
    </location>
</feature>
<dbReference type="EMBL" id="FNJL01000022">
    <property type="protein sequence ID" value="SDP71508.1"/>
    <property type="molecule type" value="Genomic_DNA"/>
</dbReference>
<dbReference type="CDD" id="cd03228">
    <property type="entry name" value="ABCC_MRP_Like"/>
    <property type="match status" value="1"/>
</dbReference>
<dbReference type="OrthoDB" id="9806127at2"/>
<dbReference type="NCBIfam" id="TIGR02857">
    <property type="entry name" value="CydD"/>
    <property type="match status" value="1"/>
</dbReference>
<dbReference type="InterPro" id="IPR003439">
    <property type="entry name" value="ABC_transporter-like_ATP-bd"/>
</dbReference>
<evidence type="ECO:0000256" key="9">
    <source>
        <dbReference type="SAM" id="Phobius"/>
    </source>
</evidence>
<keyword evidence="3 9" id="KW-0812">Transmembrane</keyword>
<evidence type="ECO:0000313" key="12">
    <source>
        <dbReference type="EMBL" id="SDP71508.1"/>
    </source>
</evidence>
<accession>A0A1H0UZZ1</accession>
<evidence type="ECO:0000256" key="2">
    <source>
        <dbReference type="ARBA" id="ARBA00022475"/>
    </source>
</evidence>
<dbReference type="Gene3D" id="1.20.1560.10">
    <property type="entry name" value="ABC transporter type 1, transmembrane domain"/>
    <property type="match status" value="1"/>
</dbReference>
<dbReference type="SMART" id="SM00382">
    <property type="entry name" value="AAA"/>
    <property type="match status" value="1"/>
</dbReference>
<evidence type="ECO:0000256" key="6">
    <source>
        <dbReference type="ARBA" id="ARBA00022989"/>
    </source>
</evidence>
<evidence type="ECO:0000256" key="4">
    <source>
        <dbReference type="ARBA" id="ARBA00022741"/>
    </source>
</evidence>
<dbReference type="SUPFAM" id="SSF90123">
    <property type="entry name" value="ABC transporter transmembrane region"/>
    <property type="match status" value="1"/>
</dbReference>
<feature type="region of interest" description="Disordered" evidence="8">
    <location>
        <begin position="1"/>
        <end position="23"/>
    </location>
</feature>
<reference evidence="13" key="1">
    <citation type="submission" date="2016-10" db="EMBL/GenBank/DDBJ databases">
        <authorList>
            <person name="Varghese N."/>
            <person name="Submissions S."/>
        </authorList>
    </citation>
    <scope>NUCLEOTIDE SEQUENCE [LARGE SCALE GENOMIC DNA]</scope>
    <source>
        <strain evidence="13">DSM 17101</strain>
    </source>
</reference>
<dbReference type="InterPro" id="IPR036640">
    <property type="entry name" value="ABC1_TM_sf"/>
</dbReference>
<dbReference type="InterPro" id="IPR039421">
    <property type="entry name" value="Type_1_exporter"/>
</dbReference>
<dbReference type="GO" id="GO:0005886">
    <property type="term" value="C:plasma membrane"/>
    <property type="evidence" value="ECO:0007669"/>
    <property type="project" value="UniProtKB-SubCell"/>
</dbReference>
<evidence type="ECO:0000256" key="8">
    <source>
        <dbReference type="SAM" id="MobiDB-lite"/>
    </source>
</evidence>
<gene>
    <name evidence="12" type="ORF">SAMN04489708_12270</name>
</gene>
<comment type="subcellular location">
    <subcellularLocation>
        <location evidence="1">Cell membrane</location>
        <topology evidence="1">Multi-pass membrane protein</topology>
    </subcellularLocation>
</comment>